<dbReference type="GO" id="GO:0016491">
    <property type="term" value="F:oxidoreductase activity"/>
    <property type="evidence" value="ECO:0007669"/>
    <property type="project" value="UniProtKB-KW"/>
</dbReference>
<dbReference type="Pfam" id="PF00106">
    <property type="entry name" value="adh_short"/>
    <property type="match status" value="1"/>
</dbReference>
<sequence length="332" mass="36526">MVQLPAVRANNASLARLGPGQVAVFVGGTSGIGEATAREFVQKTDRPRVYLIGRNEAQASRILKALRELNPEGHTTFIKQDIALLRGADEACAKIMAKEHKVNLLFMTAGMITWQEELVKTSEGLDQKFSLHYYSRMRFAMQLLPLLKAAAEETPGALSRVVNVFSAGHEGPLDLDDLSLEKRYGLQACATHASTMTTLAMEHLARQHPETAFIHTFPGIVKTGLVSGFGPLVKPFVLALMALYSPWMVPLAESGERHLYAATSPRFPPRNAGLEVAVGVDGVEGSGSYSLHWDGEPYTKNTALLDRYRSEGVTKLVWEHTLDVFKNLRRQD</sequence>
<name>A0A395I2Z0_ASPHC</name>
<dbReference type="InterPro" id="IPR002347">
    <property type="entry name" value="SDR_fam"/>
</dbReference>
<dbReference type="SUPFAM" id="SSF51735">
    <property type="entry name" value="NAD(P)-binding Rossmann-fold domains"/>
    <property type="match status" value="1"/>
</dbReference>
<dbReference type="STRING" id="1450537.A0A395I2Z0"/>
<dbReference type="Gene3D" id="3.40.50.720">
    <property type="entry name" value="NAD(P)-binding Rossmann-like Domain"/>
    <property type="match status" value="1"/>
</dbReference>
<dbReference type="RefSeq" id="XP_025553230.1">
    <property type="nucleotide sequence ID" value="XM_025691645.1"/>
</dbReference>
<dbReference type="PANTHER" id="PTHR47534">
    <property type="entry name" value="YALI0E05731P"/>
    <property type="match status" value="1"/>
</dbReference>
<dbReference type="EMBL" id="KZ824276">
    <property type="protein sequence ID" value="RAL14076.1"/>
    <property type="molecule type" value="Genomic_DNA"/>
</dbReference>
<dbReference type="VEuPathDB" id="FungiDB:BO97DRAFT_341585"/>
<dbReference type="InterPro" id="IPR036291">
    <property type="entry name" value="NAD(P)-bd_dom_sf"/>
</dbReference>
<gene>
    <name evidence="2" type="ORF">BO97DRAFT_341585</name>
</gene>
<protein>
    <submittedName>
        <fullName evidence="2">NAD(P)-binding protein</fullName>
    </submittedName>
</protein>
<dbReference type="AlphaFoldDB" id="A0A395I2Z0"/>
<reference evidence="2 3" key="1">
    <citation type="submission" date="2018-02" db="EMBL/GenBank/DDBJ databases">
        <title>The genomes of Aspergillus section Nigri reveals drivers in fungal speciation.</title>
        <authorList>
            <consortium name="DOE Joint Genome Institute"/>
            <person name="Vesth T.C."/>
            <person name="Nybo J."/>
            <person name="Theobald S."/>
            <person name="Brandl J."/>
            <person name="Frisvad J.C."/>
            <person name="Nielsen K.F."/>
            <person name="Lyhne E.K."/>
            <person name="Kogle M.E."/>
            <person name="Kuo A."/>
            <person name="Riley R."/>
            <person name="Clum A."/>
            <person name="Nolan M."/>
            <person name="Lipzen A."/>
            <person name="Salamov A."/>
            <person name="Henrissat B."/>
            <person name="Wiebenga A."/>
            <person name="De vries R.P."/>
            <person name="Grigoriev I.V."/>
            <person name="Mortensen U.H."/>
            <person name="Andersen M.R."/>
            <person name="Baker S.E."/>
        </authorList>
    </citation>
    <scope>NUCLEOTIDE SEQUENCE [LARGE SCALE GENOMIC DNA]</scope>
    <source>
        <strain evidence="2 3">CBS 101889</strain>
    </source>
</reference>
<proteinExistence type="predicted"/>
<evidence type="ECO:0000313" key="3">
    <source>
        <dbReference type="Proteomes" id="UP000248961"/>
    </source>
</evidence>
<organism evidence="2 3">
    <name type="scientific">Aspergillus homomorphus (strain CBS 101889)</name>
    <dbReference type="NCBI Taxonomy" id="1450537"/>
    <lineage>
        <taxon>Eukaryota</taxon>
        <taxon>Fungi</taxon>
        <taxon>Dikarya</taxon>
        <taxon>Ascomycota</taxon>
        <taxon>Pezizomycotina</taxon>
        <taxon>Eurotiomycetes</taxon>
        <taxon>Eurotiomycetidae</taxon>
        <taxon>Eurotiales</taxon>
        <taxon>Aspergillaceae</taxon>
        <taxon>Aspergillus</taxon>
        <taxon>Aspergillus subgen. Circumdati</taxon>
    </lineage>
</organism>
<evidence type="ECO:0000256" key="1">
    <source>
        <dbReference type="ARBA" id="ARBA00023002"/>
    </source>
</evidence>
<dbReference type="InterPro" id="IPR052228">
    <property type="entry name" value="Sec_Metab_Biosynth_Oxidored"/>
</dbReference>
<dbReference type="GeneID" id="37195934"/>
<accession>A0A395I2Z0</accession>
<evidence type="ECO:0000313" key="2">
    <source>
        <dbReference type="EMBL" id="RAL14076.1"/>
    </source>
</evidence>
<keyword evidence="3" id="KW-1185">Reference proteome</keyword>
<dbReference type="OrthoDB" id="2898509at2759"/>
<dbReference type="PANTHER" id="PTHR47534:SF2">
    <property type="entry name" value="KETOREDUCTASE (KR) DOMAIN-CONTAINING PROTEIN-RELATED"/>
    <property type="match status" value="1"/>
</dbReference>
<dbReference type="Proteomes" id="UP000248961">
    <property type="component" value="Unassembled WGS sequence"/>
</dbReference>
<keyword evidence="1" id="KW-0560">Oxidoreductase</keyword>